<proteinExistence type="predicted"/>
<feature type="compositionally biased region" description="Polar residues" evidence="1">
    <location>
        <begin position="760"/>
        <end position="799"/>
    </location>
</feature>
<feature type="compositionally biased region" description="Low complexity" evidence="1">
    <location>
        <begin position="745"/>
        <end position="759"/>
    </location>
</feature>
<organism evidence="3 4">
    <name type="scientific">Fomitopsis schrenkii</name>
    <name type="common">Brown rot fungus</name>
    <dbReference type="NCBI Taxonomy" id="2126942"/>
    <lineage>
        <taxon>Eukaryota</taxon>
        <taxon>Fungi</taxon>
        <taxon>Dikarya</taxon>
        <taxon>Basidiomycota</taxon>
        <taxon>Agaricomycotina</taxon>
        <taxon>Agaricomycetes</taxon>
        <taxon>Polyporales</taxon>
        <taxon>Fomitopsis</taxon>
    </lineage>
</organism>
<feature type="region of interest" description="Disordered" evidence="1">
    <location>
        <begin position="305"/>
        <end position="373"/>
    </location>
</feature>
<dbReference type="HOGENOM" id="CLU_012740_0_0_1"/>
<feature type="compositionally biased region" description="Low complexity" evidence="1">
    <location>
        <begin position="831"/>
        <end position="847"/>
    </location>
</feature>
<feature type="compositionally biased region" description="Basic and acidic residues" evidence="1">
    <location>
        <begin position="1038"/>
        <end position="1048"/>
    </location>
</feature>
<keyword evidence="4" id="KW-1185">Reference proteome</keyword>
<gene>
    <name evidence="3" type="ORF">FOMPIDRAFT_1015538</name>
</gene>
<feature type="compositionally biased region" description="Polar residues" evidence="1">
    <location>
        <begin position="684"/>
        <end position="702"/>
    </location>
</feature>
<feature type="region of interest" description="Disordered" evidence="1">
    <location>
        <begin position="102"/>
        <end position="127"/>
    </location>
</feature>
<evidence type="ECO:0000313" key="3">
    <source>
        <dbReference type="EMBL" id="EPT01951.1"/>
    </source>
</evidence>
<reference evidence="3 4" key="1">
    <citation type="journal article" date="2012" name="Science">
        <title>The Paleozoic origin of enzymatic lignin decomposition reconstructed from 31 fungal genomes.</title>
        <authorList>
            <person name="Floudas D."/>
            <person name="Binder M."/>
            <person name="Riley R."/>
            <person name="Barry K."/>
            <person name="Blanchette R.A."/>
            <person name="Henrissat B."/>
            <person name="Martinez A.T."/>
            <person name="Otillar R."/>
            <person name="Spatafora J.W."/>
            <person name="Yadav J.S."/>
            <person name="Aerts A."/>
            <person name="Benoit I."/>
            <person name="Boyd A."/>
            <person name="Carlson A."/>
            <person name="Copeland A."/>
            <person name="Coutinho P.M."/>
            <person name="de Vries R.P."/>
            <person name="Ferreira P."/>
            <person name="Findley K."/>
            <person name="Foster B."/>
            <person name="Gaskell J."/>
            <person name="Glotzer D."/>
            <person name="Gorecki P."/>
            <person name="Heitman J."/>
            <person name="Hesse C."/>
            <person name="Hori C."/>
            <person name="Igarashi K."/>
            <person name="Jurgens J.A."/>
            <person name="Kallen N."/>
            <person name="Kersten P."/>
            <person name="Kohler A."/>
            <person name="Kuees U."/>
            <person name="Kumar T.K.A."/>
            <person name="Kuo A."/>
            <person name="LaButti K."/>
            <person name="Larrondo L.F."/>
            <person name="Lindquist E."/>
            <person name="Ling A."/>
            <person name="Lombard V."/>
            <person name="Lucas S."/>
            <person name="Lundell T."/>
            <person name="Martin R."/>
            <person name="McLaughlin D.J."/>
            <person name="Morgenstern I."/>
            <person name="Morin E."/>
            <person name="Murat C."/>
            <person name="Nagy L.G."/>
            <person name="Nolan M."/>
            <person name="Ohm R.A."/>
            <person name="Patyshakuliyeva A."/>
            <person name="Rokas A."/>
            <person name="Ruiz-Duenas F.J."/>
            <person name="Sabat G."/>
            <person name="Salamov A."/>
            <person name="Samejima M."/>
            <person name="Schmutz J."/>
            <person name="Slot J.C."/>
            <person name="St John F."/>
            <person name="Stenlid J."/>
            <person name="Sun H."/>
            <person name="Sun S."/>
            <person name="Syed K."/>
            <person name="Tsang A."/>
            <person name="Wiebenga A."/>
            <person name="Young D."/>
            <person name="Pisabarro A."/>
            <person name="Eastwood D.C."/>
            <person name="Martin F."/>
            <person name="Cullen D."/>
            <person name="Grigoriev I.V."/>
            <person name="Hibbett D.S."/>
        </authorList>
    </citation>
    <scope>NUCLEOTIDE SEQUENCE</scope>
    <source>
        <strain evidence="4">FP-58527</strain>
    </source>
</reference>
<feature type="region of interest" description="Disordered" evidence="1">
    <location>
        <begin position="187"/>
        <end position="228"/>
    </location>
</feature>
<dbReference type="AlphaFoldDB" id="S8FKN5"/>
<feature type="compositionally biased region" description="Polar residues" evidence="1">
    <location>
        <begin position="305"/>
        <end position="315"/>
    </location>
</feature>
<feature type="region of interest" description="Disordered" evidence="1">
    <location>
        <begin position="518"/>
        <end position="625"/>
    </location>
</feature>
<feature type="region of interest" description="Disordered" evidence="1">
    <location>
        <begin position="641"/>
        <end position="1048"/>
    </location>
</feature>
<feature type="compositionally biased region" description="Polar residues" evidence="1">
    <location>
        <begin position="886"/>
        <end position="898"/>
    </location>
</feature>
<feature type="compositionally biased region" description="Low complexity" evidence="1">
    <location>
        <begin position="1002"/>
        <end position="1014"/>
    </location>
</feature>
<feature type="compositionally biased region" description="Polar residues" evidence="1">
    <location>
        <begin position="723"/>
        <end position="732"/>
    </location>
</feature>
<dbReference type="eggNOG" id="ENOG502SBXA">
    <property type="taxonomic scope" value="Eukaryota"/>
</dbReference>
<feature type="region of interest" description="Disordered" evidence="1">
    <location>
        <begin position="486"/>
        <end position="506"/>
    </location>
</feature>
<feature type="region of interest" description="Disordered" evidence="1">
    <location>
        <begin position="158"/>
        <end position="177"/>
    </location>
</feature>
<feature type="compositionally biased region" description="Low complexity" evidence="1">
    <location>
        <begin position="800"/>
        <end position="818"/>
    </location>
</feature>
<name>S8FKN5_FOMSC</name>
<dbReference type="PROSITE" id="PS50800">
    <property type="entry name" value="SAP"/>
    <property type="match status" value="1"/>
</dbReference>
<dbReference type="STRING" id="743788.S8FKN5"/>
<feature type="compositionally biased region" description="Basic and acidic residues" evidence="1">
    <location>
        <begin position="581"/>
        <end position="599"/>
    </location>
</feature>
<sequence>MAATTQILYNSPALRSLKRDQLVKLCKTHSLKANGKNTELIERLKKHALELGQETFFDNADTPDKARQKEKENINDGFKMQMPRPSEQWEIVMEDIQEVPEPLGTVSSKGTITGIRGGGDEFGSKTSTVSSSIRALANSLGIKRASDKANASLTKHSVPFEDLPPATPPHFEPAPLSTPDVEALKAAARAAADGDGDDGDVSMSAPVPGSPSRPGAPAPENARLSMGQGPTTTIRLISSKQATGEAPGTPVLPTFQTNFDLILGSPNPTMTPGRVVSVWPASPERPGGRLYPSVPFEDLFPAKPLSSQAAASGSNADMPGGTGATPAKKWGQPHAKGTPTDATDMFSPMRPTASSRGASTTSKPDTAKLSVPRDEPFLFGSPLPRHSLSNQQFSATAQGLVAEMHRRLAEQGKAGAGRDTSAAPPVFGTLAQGAEQGSPDRFAKAHEARFNKMDSIANHYAARRPLPQPPAAPMGAARNGNMKRKSDALGLAPAPGQKRKSSAAGARVISAGARKRMAVPGGFGADDDDDEESELIEDPADRRSSKRVRVSEVDGVHNGKRVSIAPPAGRIPEGAEPDEEEAKKQKEREAIRRRLEANKARRRSSRGRVSVGGKAAPPKAKPSRFGFFASAKTLVKNVWNIGAGAGSGPSSKPAAAPAASSSIPVAKPTQAAAPAKPAAPQNPSMRSTTSTARKSSVSTSAKLQKPRPESQAATASIKGGDTIKSSRSSVAQTRGPIPSFASPPSGTASSRMSTSTATSKIPSRPSSIAGASSLGTRTSLATKSQSAASSIGTRRSMANASGTGTSSSTRTSTASSQGARDKDHYPPPSRARTSSLLSPTASSLARTVGKPDSGVGRPSALPAVVEQPARRAPRKSVAATKATLHAITNSPRSPQSPRATKIFAQPLTADTLSSPLSQKSPAHHTSLAAAATALASPSRIPTAVPPRPKGLIAKRPRISRTRVIAKTGAQRDAQPAGPSALAPAPRVRSSVGARKSLGGVKSGRASASGEAARLAVKKRARQSEYARRRSRASGRASMLDKDAMDVDD</sequence>
<dbReference type="InParanoid" id="S8FKN5"/>
<feature type="compositionally biased region" description="Polar residues" evidence="1">
    <location>
        <begin position="908"/>
        <end position="919"/>
    </location>
</feature>
<evidence type="ECO:0000259" key="2">
    <source>
        <dbReference type="PROSITE" id="PS50800"/>
    </source>
</evidence>
<feature type="compositionally biased region" description="Acidic residues" evidence="1">
    <location>
        <begin position="525"/>
        <end position="538"/>
    </location>
</feature>
<evidence type="ECO:0000256" key="1">
    <source>
        <dbReference type="SAM" id="MobiDB-lite"/>
    </source>
</evidence>
<accession>S8FKN5</accession>
<feature type="compositionally biased region" description="Low complexity" evidence="1">
    <location>
        <begin position="923"/>
        <end position="938"/>
    </location>
</feature>
<dbReference type="EMBL" id="KE504138">
    <property type="protein sequence ID" value="EPT01951.1"/>
    <property type="molecule type" value="Genomic_DNA"/>
</dbReference>
<feature type="region of interest" description="Disordered" evidence="1">
    <location>
        <begin position="462"/>
        <end position="481"/>
    </location>
</feature>
<dbReference type="InterPro" id="IPR003034">
    <property type="entry name" value="SAP_dom"/>
</dbReference>
<dbReference type="OrthoDB" id="5964929at2759"/>
<dbReference type="Pfam" id="PF02037">
    <property type="entry name" value="SAP"/>
    <property type="match status" value="1"/>
</dbReference>
<protein>
    <recommendedName>
        <fullName evidence="2">SAP domain-containing protein</fullName>
    </recommendedName>
</protein>
<evidence type="ECO:0000313" key="4">
    <source>
        <dbReference type="Proteomes" id="UP000015241"/>
    </source>
</evidence>
<feature type="compositionally biased region" description="Basic and acidic residues" evidence="1">
    <location>
        <begin position="539"/>
        <end position="557"/>
    </location>
</feature>
<dbReference type="Proteomes" id="UP000015241">
    <property type="component" value="Unassembled WGS sequence"/>
</dbReference>
<feature type="compositionally biased region" description="Polar residues" evidence="1">
    <location>
        <begin position="352"/>
        <end position="364"/>
    </location>
</feature>
<feature type="domain" description="SAP" evidence="2">
    <location>
        <begin position="14"/>
        <end position="48"/>
    </location>
</feature>
<feature type="compositionally biased region" description="Low complexity" evidence="1">
    <location>
        <begin position="648"/>
        <end position="683"/>
    </location>
</feature>
<feature type="compositionally biased region" description="Pro residues" evidence="1">
    <location>
        <begin position="208"/>
        <end position="217"/>
    </location>
</feature>